<feature type="signal peptide" evidence="1">
    <location>
        <begin position="1"/>
        <end position="21"/>
    </location>
</feature>
<comment type="caution">
    <text evidence="2">The sequence shown here is derived from an EMBL/GenBank/DDBJ whole genome shotgun (WGS) entry which is preliminary data.</text>
</comment>
<evidence type="ECO:0000313" key="3">
    <source>
        <dbReference type="Proteomes" id="UP001559025"/>
    </source>
</evidence>
<feature type="chain" id="PRO_5047144198" evidence="1">
    <location>
        <begin position="22"/>
        <end position="90"/>
    </location>
</feature>
<keyword evidence="3" id="KW-1185">Reference proteome</keyword>
<organism evidence="2 3">
    <name type="scientific">Neoaquamicrobium sediminum</name>
    <dbReference type="NCBI Taxonomy" id="1849104"/>
    <lineage>
        <taxon>Bacteria</taxon>
        <taxon>Pseudomonadati</taxon>
        <taxon>Pseudomonadota</taxon>
        <taxon>Alphaproteobacteria</taxon>
        <taxon>Hyphomicrobiales</taxon>
        <taxon>Phyllobacteriaceae</taxon>
        <taxon>Neoaquamicrobium</taxon>
    </lineage>
</organism>
<evidence type="ECO:0000256" key="1">
    <source>
        <dbReference type="SAM" id="SignalP"/>
    </source>
</evidence>
<reference evidence="2 3" key="1">
    <citation type="submission" date="2024-01" db="EMBL/GenBank/DDBJ databases">
        <title>New evidence supports the origin of RcGTA from prophage.</title>
        <authorList>
            <person name="Xu Y."/>
            <person name="Liu B."/>
            <person name="Chen F."/>
        </authorList>
    </citation>
    <scope>NUCLEOTIDE SEQUENCE [LARGE SCALE GENOMIC DNA]</scope>
    <source>
        <strain evidence="2 3">CBW1107-2</strain>
    </source>
</reference>
<protein>
    <submittedName>
        <fullName evidence="2">Uncharacterized protein</fullName>
    </submittedName>
</protein>
<keyword evidence="1" id="KW-0732">Signal</keyword>
<dbReference type="Proteomes" id="UP001559025">
    <property type="component" value="Unassembled WGS sequence"/>
</dbReference>
<evidence type="ECO:0000313" key="2">
    <source>
        <dbReference type="EMBL" id="MEX4010019.1"/>
    </source>
</evidence>
<sequence>MKKQLIFVSLALISMSSTALAIEPLAEGTSRLNAILQGHGQPGETATSRSNPEISFRVLANGLVERTNERYGTVSIMNPKQQVRERLGGR</sequence>
<accession>A0ABV3X178</accession>
<proteinExistence type="predicted"/>
<name>A0ABV3X178_9HYPH</name>
<dbReference type="EMBL" id="JAZHFV010000008">
    <property type="protein sequence ID" value="MEX4010019.1"/>
    <property type="molecule type" value="Genomic_DNA"/>
</dbReference>
<gene>
    <name evidence="2" type="ORF">V1479_22125</name>
</gene>
<dbReference type="RefSeq" id="WP_173194287.1">
    <property type="nucleotide sequence ID" value="NZ_JABETK010000003.1"/>
</dbReference>